<sequence length="415" mass="46644">MAQNGFPWLSQSRDPEKDPSLLDPSQAIPRPDEPAASPRAPSPNPPIQGKKQYCAQQPKRRTGSVKGPPPVKPGLLKSLSEPQVFKATSPLPVRTIPPWVRDAEEDDFDDTEYSLPGSPGAAFIAQHNHSPAALQRPLLSSKAPERDQNITSSGDTRPERTSRWVTFARASAYPRETFNGEKVDTEYLDRNFTDYSKPWLADHEEDELEGSSRYRAFRRKRQAWYLRAQFTILRNPFIPLAFRLTIFVFALVALGLGTSIWRETGRITHCIAEEPRSFACTLLVGEGPQDYYRDPSGLMAIIVDAIALIYTVYITYDEYFSKPLGLRHARAKVRLVLLDLFFVVFQSANLSLSFESLTVDEGACQVGDSARTNSRFDHVCHRAQTLSAVLLVSLTAWLMTFSVSVLRLVERINTN</sequence>
<dbReference type="PANTHER" id="PTHR36819:SF1">
    <property type="entry name" value="REGULATOR OF PHOSPHOLIPASE D SRF1"/>
    <property type="match status" value="1"/>
</dbReference>
<feature type="region of interest" description="Disordered" evidence="1">
    <location>
        <begin position="139"/>
        <end position="161"/>
    </location>
</feature>
<dbReference type="AlphaFoldDB" id="A0AAV9N265"/>
<dbReference type="EMBL" id="JAVRRD010000023">
    <property type="protein sequence ID" value="KAK5048032.1"/>
    <property type="molecule type" value="Genomic_DNA"/>
</dbReference>
<keyword evidence="2" id="KW-0472">Membrane</keyword>
<comment type="caution">
    <text evidence="3">The sequence shown here is derived from an EMBL/GenBank/DDBJ whole genome shotgun (WGS) entry which is preliminary data.</text>
</comment>
<evidence type="ECO:0008006" key="5">
    <source>
        <dbReference type="Google" id="ProtNLM"/>
    </source>
</evidence>
<keyword evidence="4" id="KW-1185">Reference proteome</keyword>
<evidence type="ECO:0000313" key="4">
    <source>
        <dbReference type="Proteomes" id="UP001358417"/>
    </source>
</evidence>
<protein>
    <recommendedName>
        <fullName evidence="5">Regulator of phospholipase D SRF1</fullName>
    </recommendedName>
</protein>
<dbReference type="InterPro" id="IPR037737">
    <property type="entry name" value="Srf1"/>
</dbReference>
<feature type="transmembrane region" description="Helical" evidence="2">
    <location>
        <begin position="237"/>
        <end position="256"/>
    </location>
</feature>
<proteinExistence type="predicted"/>
<evidence type="ECO:0000313" key="3">
    <source>
        <dbReference type="EMBL" id="KAK5048032.1"/>
    </source>
</evidence>
<evidence type="ECO:0000256" key="1">
    <source>
        <dbReference type="SAM" id="MobiDB-lite"/>
    </source>
</evidence>
<gene>
    <name evidence="3" type="ORF">LTR84_006222</name>
</gene>
<name>A0AAV9N265_9EURO</name>
<dbReference type="Proteomes" id="UP001358417">
    <property type="component" value="Unassembled WGS sequence"/>
</dbReference>
<dbReference type="GO" id="GO:0071944">
    <property type="term" value="C:cell periphery"/>
    <property type="evidence" value="ECO:0007669"/>
    <property type="project" value="TreeGrafter"/>
</dbReference>
<organism evidence="3 4">
    <name type="scientific">Exophiala bonariae</name>
    <dbReference type="NCBI Taxonomy" id="1690606"/>
    <lineage>
        <taxon>Eukaryota</taxon>
        <taxon>Fungi</taxon>
        <taxon>Dikarya</taxon>
        <taxon>Ascomycota</taxon>
        <taxon>Pezizomycotina</taxon>
        <taxon>Eurotiomycetes</taxon>
        <taxon>Chaetothyriomycetidae</taxon>
        <taxon>Chaetothyriales</taxon>
        <taxon>Herpotrichiellaceae</taxon>
        <taxon>Exophiala</taxon>
    </lineage>
</organism>
<dbReference type="PANTHER" id="PTHR36819">
    <property type="entry name" value="REGULATOR OF PHOSPHOLIPASE D SRF1"/>
    <property type="match status" value="1"/>
</dbReference>
<feature type="region of interest" description="Disordered" evidence="1">
    <location>
        <begin position="1"/>
        <end position="83"/>
    </location>
</feature>
<reference evidence="3 4" key="1">
    <citation type="submission" date="2023-08" db="EMBL/GenBank/DDBJ databases">
        <title>Black Yeasts Isolated from many extreme environments.</title>
        <authorList>
            <person name="Coleine C."/>
            <person name="Stajich J.E."/>
            <person name="Selbmann L."/>
        </authorList>
    </citation>
    <scope>NUCLEOTIDE SEQUENCE [LARGE SCALE GENOMIC DNA]</scope>
    <source>
        <strain evidence="3 4">CCFEE 5792</strain>
    </source>
</reference>
<keyword evidence="2" id="KW-0812">Transmembrane</keyword>
<dbReference type="RefSeq" id="XP_064703538.1">
    <property type="nucleotide sequence ID" value="XM_064849783.1"/>
</dbReference>
<keyword evidence="2" id="KW-1133">Transmembrane helix</keyword>
<feature type="transmembrane region" description="Helical" evidence="2">
    <location>
        <begin position="386"/>
        <end position="409"/>
    </location>
</feature>
<feature type="transmembrane region" description="Helical" evidence="2">
    <location>
        <begin position="297"/>
        <end position="316"/>
    </location>
</feature>
<dbReference type="GeneID" id="89974394"/>
<dbReference type="GO" id="GO:0000324">
    <property type="term" value="C:fungal-type vacuole"/>
    <property type="evidence" value="ECO:0007669"/>
    <property type="project" value="TreeGrafter"/>
</dbReference>
<evidence type="ECO:0000256" key="2">
    <source>
        <dbReference type="SAM" id="Phobius"/>
    </source>
</evidence>
<accession>A0AAV9N265</accession>